<comment type="caution">
    <text evidence="2">The sequence shown here is derived from an EMBL/GenBank/DDBJ whole genome shotgun (WGS) entry which is preliminary data.</text>
</comment>
<accession>A0A0F8Z6J1</accession>
<proteinExistence type="predicted"/>
<name>A0A0F8Z6J1_9ZZZZ</name>
<reference evidence="2" key="1">
    <citation type="journal article" date="2015" name="Nature">
        <title>Complex archaea that bridge the gap between prokaryotes and eukaryotes.</title>
        <authorList>
            <person name="Spang A."/>
            <person name="Saw J.H."/>
            <person name="Jorgensen S.L."/>
            <person name="Zaremba-Niedzwiedzka K."/>
            <person name="Martijn J."/>
            <person name="Lind A.E."/>
            <person name="van Eijk R."/>
            <person name="Schleper C."/>
            <person name="Guy L."/>
            <person name="Ettema T.J."/>
        </authorList>
    </citation>
    <scope>NUCLEOTIDE SEQUENCE</scope>
</reference>
<organism evidence="2">
    <name type="scientific">marine sediment metagenome</name>
    <dbReference type="NCBI Taxonomy" id="412755"/>
    <lineage>
        <taxon>unclassified sequences</taxon>
        <taxon>metagenomes</taxon>
        <taxon>ecological metagenomes</taxon>
    </lineage>
</organism>
<dbReference type="EMBL" id="LAZR01049571">
    <property type="protein sequence ID" value="KKK89348.1"/>
    <property type="molecule type" value="Genomic_DNA"/>
</dbReference>
<keyword evidence="1" id="KW-1133">Transmembrane helix</keyword>
<dbReference type="AlphaFoldDB" id="A0A0F8Z6J1"/>
<sequence length="55" mass="5639">MSRRKINFKPWGDDDNPGKDVAKAAWMGTKAVCVAVIAGLAIGLGLGAYSSVSSG</sequence>
<feature type="transmembrane region" description="Helical" evidence="1">
    <location>
        <begin position="31"/>
        <end position="52"/>
    </location>
</feature>
<keyword evidence="1" id="KW-0812">Transmembrane</keyword>
<protein>
    <submittedName>
        <fullName evidence="2">Uncharacterized protein</fullName>
    </submittedName>
</protein>
<keyword evidence="1" id="KW-0472">Membrane</keyword>
<gene>
    <name evidence="2" type="ORF">LCGC14_2734000</name>
</gene>
<evidence type="ECO:0000256" key="1">
    <source>
        <dbReference type="SAM" id="Phobius"/>
    </source>
</evidence>
<evidence type="ECO:0000313" key="2">
    <source>
        <dbReference type="EMBL" id="KKK89348.1"/>
    </source>
</evidence>